<reference evidence="8 10" key="1">
    <citation type="journal article" date="2014" name="BMC Genomics">
        <title>Unusual genome complexity in Lactobacillus salivarius JCM1046.</title>
        <authorList>
            <person name="Raftis E.J."/>
            <person name="Forde B.M."/>
            <person name="Claesson M.J."/>
            <person name="O'Toole P.W."/>
        </authorList>
    </citation>
    <scope>NUCLEOTIDE SEQUENCE [LARGE SCALE GENOMIC DNA]</scope>
    <source>
        <strain evidence="8 10">JCM1046</strain>
    </source>
</reference>
<dbReference type="EMBL" id="CP007646">
    <property type="protein sequence ID" value="AIR10737.1"/>
    <property type="molecule type" value="Genomic_DNA"/>
</dbReference>
<protein>
    <recommendedName>
        <fullName evidence="6">Septation ring formation regulator EzrA</fullName>
    </recommendedName>
</protein>
<evidence type="ECO:0000256" key="7">
    <source>
        <dbReference type="SAM" id="Phobius"/>
    </source>
</evidence>
<dbReference type="Pfam" id="PF06160">
    <property type="entry name" value="EzrA"/>
    <property type="match status" value="1"/>
</dbReference>
<sequence>MVLFFVVIVAVAIGIYVGVIYFQRSFRKQINEYQTQLEELSNNTLDSEINKIEKLHLTGESLREFEELKKNHKKLTNREMPEISEMILDLNDLNERYKFMQERSELLEVGSKLQHVKEETRQLEEAVNEMKEKSEEHQKAVTELKDKYRDIRKTLLAKNFSFGPSIDKLEENLSKLEEDFDKYAKLTKSGDYVTSDKPLNQLKEDTASMERDLEVIPGIYKNLKNVFPDQLSELRQGVAQMQDEGFAFDKDILGQLKDLAEQCNLNNENLKELRVDNAKVLDEDIANKIDAIYETLEEEYKAKIFVQKKISTFGKFIEHAEKQEKNLLLDLDRLKQNYTLNHDEIESAQGLADRLKGIRSWYDQFIKDAGTKAILYSSIAQRIEIDMQALTDIEKKQKEINDSVASLWKEEREAQNAVKNFDLEIHKMKREIEKLNLPGLSDDYLDYFFKVSDEIEKLDKDLNRVQINMDEITKSLINTQSDLDILGEKTDELISSSILTEEILQYSNRYRNRYPDVAAAYNQAVQLFEKEYEYVKALDTISHAVDKVQEGASKKIMEEYSKNHPPMFSK</sequence>
<evidence type="ECO:0000256" key="6">
    <source>
        <dbReference type="HAMAP-Rule" id="MF_00728"/>
    </source>
</evidence>
<dbReference type="KEGG" id="lsj:LSJ_1063c"/>
<feature type="coiled-coil region" evidence="6">
    <location>
        <begin position="23"/>
        <end position="50"/>
    </location>
</feature>
<dbReference type="HAMAP" id="MF_00728">
    <property type="entry name" value="EzrA"/>
    <property type="match status" value="1"/>
</dbReference>
<keyword evidence="6" id="KW-0131">Cell cycle</keyword>
<accession>A0A089RVX1</accession>
<keyword evidence="5 6" id="KW-0717">Septation</keyword>
<gene>
    <name evidence="6 8" type="primary">ezrA</name>
    <name evidence="9" type="ORF">DBP89_02950</name>
    <name evidence="8" type="ORF">LSJ_1063c</name>
</gene>
<comment type="function">
    <text evidence="6">Negative regulator of FtsZ ring formation; modulates the frequency and position of FtsZ ring formation. Inhibits FtsZ ring formation at polar sites. Interacts either with FtsZ or with one of its binding partners to promote depolymerization.</text>
</comment>
<dbReference type="GO" id="GO:0005886">
    <property type="term" value="C:plasma membrane"/>
    <property type="evidence" value="ECO:0007669"/>
    <property type="project" value="UniProtKB-SubCell"/>
</dbReference>
<comment type="subcellular location">
    <subcellularLocation>
        <location evidence="6">Cell membrane</location>
        <topology evidence="6">Single-pass membrane protein</topology>
    </subcellularLocation>
    <text evidence="6">Colocalized with FtsZ to the nascent septal site.</text>
</comment>
<evidence type="ECO:0000256" key="5">
    <source>
        <dbReference type="ARBA" id="ARBA00023210"/>
    </source>
</evidence>
<keyword evidence="6" id="KW-0132">Cell division</keyword>
<evidence type="ECO:0000256" key="1">
    <source>
        <dbReference type="ARBA" id="ARBA00022692"/>
    </source>
</evidence>
<dbReference type="Proteomes" id="UP000244552">
    <property type="component" value="Unassembled WGS sequence"/>
</dbReference>
<dbReference type="GO" id="GO:0000921">
    <property type="term" value="P:septin ring assembly"/>
    <property type="evidence" value="ECO:0007669"/>
    <property type="project" value="InterPro"/>
</dbReference>
<evidence type="ECO:0000313" key="9">
    <source>
        <dbReference type="EMBL" id="PTR97408.1"/>
    </source>
</evidence>
<proteinExistence type="inferred from homology"/>
<evidence type="ECO:0000256" key="4">
    <source>
        <dbReference type="ARBA" id="ARBA00023136"/>
    </source>
</evidence>
<dbReference type="NCBIfam" id="NF003409">
    <property type="entry name" value="PRK04778.1-3"/>
    <property type="match status" value="1"/>
</dbReference>
<dbReference type="InterPro" id="IPR010379">
    <property type="entry name" value="EzrA"/>
</dbReference>
<dbReference type="AlphaFoldDB" id="A0A089RVX1"/>
<keyword evidence="6" id="KW-1003">Cell membrane</keyword>
<evidence type="ECO:0000256" key="2">
    <source>
        <dbReference type="ARBA" id="ARBA00022989"/>
    </source>
</evidence>
<dbReference type="Proteomes" id="UP000029488">
    <property type="component" value="Chromosome"/>
</dbReference>
<dbReference type="RefSeq" id="WP_003700481.1">
    <property type="nucleotide sequence ID" value="NZ_CABMGV010000001.1"/>
</dbReference>
<keyword evidence="1 6" id="KW-0812">Transmembrane</keyword>
<feature type="topological domain" description="Cytoplasmic" evidence="6">
    <location>
        <begin position="23"/>
        <end position="570"/>
    </location>
</feature>
<evidence type="ECO:0000313" key="8">
    <source>
        <dbReference type="EMBL" id="AIR10737.1"/>
    </source>
</evidence>
<dbReference type="GO" id="GO:0005940">
    <property type="term" value="C:septin ring"/>
    <property type="evidence" value="ECO:0007669"/>
    <property type="project" value="InterPro"/>
</dbReference>
<keyword evidence="3 6" id="KW-0175">Coiled coil</keyword>
<feature type="topological domain" description="Extracellular" evidence="6">
    <location>
        <begin position="1"/>
        <end position="3"/>
    </location>
</feature>
<dbReference type="EMBL" id="QAGV01000002">
    <property type="protein sequence ID" value="PTR97408.1"/>
    <property type="molecule type" value="Genomic_DNA"/>
</dbReference>
<comment type="similarity">
    <text evidence="6">Belongs to the EzrA family.</text>
</comment>
<feature type="transmembrane region" description="Helical" evidence="7">
    <location>
        <begin position="6"/>
        <end position="22"/>
    </location>
</feature>
<evidence type="ECO:0000313" key="10">
    <source>
        <dbReference type="Proteomes" id="UP000029488"/>
    </source>
</evidence>
<evidence type="ECO:0000256" key="3">
    <source>
        <dbReference type="ARBA" id="ARBA00023054"/>
    </source>
</evidence>
<name>A0A089RVX1_9LACO</name>
<reference evidence="9 11" key="2">
    <citation type="journal article" date="2018" name="Genome Announc.">
        <title>Fifty-Six Draft Genome Sequences of 10 Lactobacillus Species from 22 Commercial Dietary Supplements.</title>
        <authorList>
            <person name="Gangiredla J."/>
            <person name="Barnaba T.J."/>
            <person name="Mammel M.K."/>
            <person name="Lacher D.W."/>
            <person name="Elkins C.A."/>
            <person name="Lampel K.A."/>
            <person name="Whitehouse C.A."/>
            <person name="Tartera C."/>
        </authorList>
    </citation>
    <scope>NUCLEOTIDE SEQUENCE [LARGE SCALE GENOMIC DNA]</scope>
    <source>
        <strain evidence="9 11">DS11_12</strain>
    </source>
</reference>
<organism evidence="8 10">
    <name type="scientific">Ligilactobacillus salivarius</name>
    <dbReference type="NCBI Taxonomy" id="1624"/>
    <lineage>
        <taxon>Bacteria</taxon>
        <taxon>Bacillati</taxon>
        <taxon>Bacillota</taxon>
        <taxon>Bacilli</taxon>
        <taxon>Lactobacillales</taxon>
        <taxon>Lactobacillaceae</taxon>
        <taxon>Ligilactobacillus</taxon>
    </lineage>
</organism>
<keyword evidence="4 6" id="KW-0472">Membrane</keyword>
<feature type="coiled-coil region" evidence="6">
    <location>
        <begin position="83"/>
        <end position="186"/>
    </location>
</feature>
<dbReference type="GO" id="GO:0000917">
    <property type="term" value="P:division septum assembly"/>
    <property type="evidence" value="ECO:0007669"/>
    <property type="project" value="UniProtKB-KW"/>
</dbReference>
<keyword evidence="2 6" id="KW-1133">Transmembrane helix</keyword>
<evidence type="ECO:0000313" key="11">
    <source>
        <dbReference type="Proteomes" id="UP000244552"/>
    </source>
</evidence>